<dbReference type="EMBL" id="WPIN01000001">
    <property type="protein sequence ID" value="MVM28504.1"/>
    <property type="molecule type" value="Genomic_DNA"/>
</dbReference>
<reference evidence="5 6" key="1">
    <citation type="submission" date="2019-12" db="EMBL/GenBank/DDBJ databases">
        <title>Spirosoma sp. HMF4905 genome sequencing and assembly.</title>
        <authorList>
            <person name="Kang H."/>
            <person name="Cha I."/>
            <person name="Kim H."/>
            <person name="Joh K."/>
        </authorList>
    </citation>
    <scope>NUCLEOTIDE SEQUENCE [LARGE SCALE GENOMIC DNA]</scope>
    <source>
        <strain evidence="5 6">HMF4905</strain>
    </source>
</reference>
<evidence type="ECO:0000256" key="2">
    <source>
        <dbReference type="PROSITE-ProRule" id="PRU00169"/>
    </source>
</evidence>
<keyword evidence="6" id="KW-1185">Reference proteome</keyword>
<sequence>MNTVSTQNQIQILVIEDEAVLAMYVSDLLENQGYEVVGTADNGREALTLYQQNRVDLVLCDINLKGDWDGIETIQNIIRFKPVPVIYMTAQTDKETVERAKQTYPAAYLTKPVRPDNLQIAVDLAIHNFVLRKVSASPDLGHKTTTTEKDHHSREAILKIEDKVFIKHNYQFVSINLDDILFLEADNTYTTLVTKSQKFALRLTLGNALNRLDFSDLVRVHRSFVVNIKKLKGFNEREMFIESFTIPLSQQYKEDFIGHFAFH</sequence>
<dbReference type="PANTHER" id="PTHR44591:SF3">
    <property type="entry name" value="RESPONSE REGULATORY DOMAIN-CONTAINING PROTEIN"/>
    <property type="match status" value="1"/>
</dbReference>
<dbReference type="SMART" id="SM00448">
    <property type="entry name" value="REC"/>
    <property type="match status" value="1"/>
</dbReference>
<dbReference type="GO" id="GO:0003677">
    <property type="term" value="F:DNA binding"/>
    <property type="evidence" value="ECO:0007669"/>
    <property type="project" value="InterPro"/>
</dbReference>
<protein>
    <submittedName>
        <fullName evidence="5">Response regulator</fullName>
    </submittedName>
</protein>
<dbReference type="InterPro" id="IPR050595">
    <property type="entry name" value="Bact_response_regulator"/>
</dbReference>
<feature type="modified residue" description="4-aspartylphosphate" evidence="2">
    <location>
        <position position="61"/>
    </location>
</feature>
<feature type="domain" description="HTH LytTR-type" evidence="4">
    <location>
        <begin position="171"/>
        <end position="232"/>
    </location>
</feature>
<evidence type="ECO:0000259" key="4">
    <source>
        <dbReference type="PROSITE" id="PS50930"/>
    </source>
</evidence>
<proteinExistence type="predicted"/>
<dbReference type="InterPro" id="IPR001789">
    <property type="entry name" value="Sig_transdc_resp-reg_receiver"/>
</dbReference>
<dbReference type="Gene3D" id="3.40.50.2300">
    <property type="match status" value="1"/>
</dbReference>
<accession>A0A7K1S3V6</accession>
<dbReference type="AlphaFoldDB" id="A0A7K1S3V6"/>
<dbReference type="PROSITE" id="PS50110">
    <property type="entry name" value="RESPONSE_REGULATORY"/>
    <property type="match status" value="1"/>
</dbReference>
<dbReference type="Pfam" id="PF04397">
    <property type="entry name" value="LytTR"/>
    <property type="match status" value="1"/>
</dbReference>
<dbReference type="SUPFAM" id="SSF52172">
    <property type="entry name" value="CheY-like"/>
    <property type="match status" value="1"/>
</dbReference>
<dbReference type="Proteomes" id="UP000436006">
    <property type="component" value="Unassembled WGS sequence"/>
</dbReference>
<dbReference type="SMART" id="SM00850">
    <property type="entry name" value="LytTR"/>
    <property type="match status" value="1"/>
</dbReference>
<gene>
    <name evidence="5" type="ORF">GO755_00570</name>
</gene>
<dbReference type="Gene3D" id="2.40.50.1020">
    <property type="entry name" value="LytTr DNA-binding domain"/>
    <property type="match status" value="1"/>
</dbReference>
<evidence type="ECO:0000256" key="1">
    <source>
        <dbReference type="ARBA" id="ARBA00022553"/>
    </source>
</evidence>
<dbReference type="Pfam" id="PF00072">
    <property type="entry name" value="Response_reg"/>
    <property type="match status" value="1"/>
</dbReference>
<dbReference type="InterPro" id="IPR007492">
    <property type="entry name" value="LytTR_DNA-bd_dom"/>
</dbReference>
<dbReference type="CDD" id="cd17534">
    <property type="entry name" value="REC_DC-like"/>
    <property type="match status" value="1"/>
</dbReference>
<name>A0A7K1S3V6_9BACT</name>
<keyword evidence="1 2" id="KW-0597">Phosphoprotein</keyword>
<evidence type="ECO:0000313" key="6">
    <source>
        <dbReference type="Proteomes" id="UP000436006"/>
    </source>
</evidence>
<dbReference type="RefSeq" id="WP_157582624.1">
    <property type="nucleotide sequence ID" value="NZ_WPIN01000001.1"/>
</dbReference>
<organism evidence="5 6">
    <name type="scientific">Spirosoma arboris</name>
    <dbReference type="NCBI Taxonomy" id="2682092"/>
    <lineage>
        <taxon>Bacteria</taxon>
        <taxon>Pseudomonadati</taxon>
        <taxon>Bacteroidota</taxon>
        <taxon>Cytophagia</taxon>
        <taxon>Cytophagales</taxon>
        <taxon>Cytophagaceae</taxon>
        <taxon>Spirosoma</taxon>
    </lineage>
</organism>
<dbReference type="GO" id="GO:0000160">
    <property type="term" value="P:phosphorelay signal transduction system"/>
    <property type="evidence" value="ECO:0007669"/>
    <property type="project" value="InterPro"/>
</dbReference>
<evidence type="ECO:0000259" key="3">
    <source>
        <dbReference type="PROSITE" id="PS50110"/>
    </source>
</evidence>
<feature type="domain" description="Response regulatory" evidence="3">
    <location>
        <begin position="11"/>
        <end position="126"/>
    </location>
</feature>
<dbReference type="PROSITE" id="PS50930">
    <property type="entry name" value="HTH_LYTTR"/>
    <property type="match status" value="1"/>
</dbReference>
<evidence type="ECO:0000313" key="5">
    <source>
        <dbReference type="EMBL" id="MVM28504.1"/>
    </source>
</evidence>
<dbReference type="InterPro" id="IPR011006">
    <property type="entry name" value="CheY-like_superfamily"/>
</dbReference>
<comment type="caution">
    <text evidence="5">The sequence shown here is derived from an EMBL/GenBank/DDBJ whole genome shotgun (WGS) entry which is preliminary data.</text>
</comment>
<dbReference type="PANTHER" id="PTHR44591">
    <property type="entry name" value="STRESS RESPONSE REGULATOR PROTEIN 1"/>
    <property type="match status" value="1"/>
</dbReference>